<accession>A0A285CX73</accession>
<evidence type="ECO:0000259" key="2">
    <source>
        <dbReference type="Pfam" id="PF00350"/>
    </source>
</evidence>
<keyword evidence="4" id="KW-1185">Reference proteome</keyword>
<dbReference type="Pfam" id="PF00350">
    <property type="entry name" value="Dynamin_N"/>
    <property type="match status" value="1"/>
</dbReference>
<organism evidence="3 4">
    <name type="scientific">Cereibacter ovatus</name>
    <dbReference type="NCBI Taxonomy" id="439529"/>
    <lineage>
        <taxon>Bacteria</taxon>
        <taxon>Pseudomonadati</taxon>
        <taxon>Pseudomonadota</taxon>
        <taxon>Alphaproteobacteria</taxon>
        <taxon>Rhodobacterales</taxon>
        <taxon>Paracoccaceae</taxon>
        <taxon>Cereibacter</taxon>
    </lineage>
</organism>
<feature type="region of interest" description="Disordered" evidence="1">
    <location>
        <begin position="246"/>
        <end position="266"/>
    </location>
</feature>
<protein>
    <submittedName>
        <fullName evidence="3">Dynamin family protein</fullName>
    </submittedName>
</protein>
<dbReference type="InterPro" id="IPR045063">
    <property type="entry name" value="Dynamin_N"/>
</dbReference>
<evidence type="ECO:0000313" key="3">
    <source>
        <dbReference type="EMBL" id="SNX71553.1"/>
    </source>
</evidence>
<reference evidence="4" key="1">
    <citation type="submission" date="2017-08" db="EMBL/GenBank/DDBJ databases">
        <authorList>
            <person name="Varghese N."/>
            <person name="Submissions S."/>
        </authorList>
    </citation>
    <scope>NUCLEOTIDE SEQUENCE [LARGE SCALE GENOMIC DNA]</scope>
    <source>
        <strain evidence="4">JA234</strain>
    </source>
</reference>
<feature type="compositionally biased region" description="Low complexity" evidence="1">
    <location>
        <begin position="257"/>
        <end position="266"/>
    </location>
</feature>
<evidence type="ECO:0000313" key="4">
    <source>
        <dbReference type="Proteomes" id="UP000219467"/>
    </source>
</evidence>
<dbReference type="Proteomes" id="UP000219467">
    <property type="component" value="Unassembled WGS sequence"/>
</dbReference>
<dbReference type="InterPro" id="IPR027417">
    <property type="entry name" value="P-loop_NTPase"/>
</dbReference>
<dbReference type="OrthoDB" id="7851046at2"/>
<dbReference type="SUPFAM" id="SSF52540">
    <property type="entry name" value="P-loop containing nucleoside triphosphate hydrolases"/>
    <property type="match status" value="1"/>
</dbReference>
<gene>
    <name evidence="3" type="ORF">SAMN05878503_11028</name>
</gene>
<dbReference type="EMBL" id="OAOQ01000010">
    <property type="protein sequence ID" value="SNX71553.1"/>
    <property type="molecule type" value="Genomic_DNA"/>
</dbReference>
<dbReference type="RefSeq" id="WP_097030821.1">
    <property type="nucleotide sequence ID" value="NZ_OAOQ01000010.1"/>
</dbReference>
<dbReference type="AlphaFoldDB" id="A0A285CX73"/>
<feature type="domain" description="Dynamin N-terminal" evidence="2">
    <location>
        <begin position="25"/>
        <end position="77"/>
    </location>
</feature>
<evidence type="ECO:0000256" key="1">
    <source>
        <dbReference type="SAM" id="MobiDB-lite"/>
    </source>
</evidence>
<proteinExistence type="predicted"/>
<name>A0A285CX73_9RHOB</name>
<sequence length="409" mass="42890">MSFQSAVPRLDEPVLRRAGGRRLRVVVAGEFKSGKSSVINALLRQPVLPMQSRQASRPAFLVRHASEGAGTVLLHDGSGRSLPADALDEITDFGGAGLCEVMVSAPHLDGVELVELPFPCGGEVGAEAIALMAAADLLIWVSIASQAWRLSEKAILSQLPPMRSRSVIVLSRADKLRTAGDWDRVEDRVQREAGPFFSAVAFVQATRETIRQAAGDDRAWETSGGRILAELIVDRRRQFVPEPILRPTLAPTPPAGPRGAVAPAPVSAAPPAQPALVLQTPVVQAPKVQPPPHSDGMEEVAVSLGGFLCGGIASLATGDCLAAFGPGRADALRLAPALRSLLAGQAALEAAAGHPVDETAIRLGPNLLLAVPLGGAGVVAFLLLRQDGSNLVLARTALRRIGGLWTRRD</sequence>
<dbReference type="Gene3D" id="3.40.50.300">
    <property type="entry name" value="P-loop containing nucleotide triphosphate hydrolases"/>
    <property type="match status" value="1"/>
</dbReference>